<evidence type="ECO:0000256" key="2">
    <source>
        <dbReference type="ARBA" id="ARBA00005811"/>
    </source>
</evidence>
<keyword evidence="4 7" id="KW-0812">Transmembrane</keyword>
<comment type="subcellular location">
    <subcellularLocation>
        <location evidence="1">Cell membrane</location>
        <topology evidence="1">Single-pass membrane protein</topology>
    </subcellularLocation>
    <subcellularLocation>
        <location evidence="7">Cell membrane</location>
        <topology evidence="7">Single-pass type II membrane protein</topology>
    </subcellularLocation>
</comment>
<evidence type="ECO:0000256" key="7">
    <source>
        <dbReference type="RuleBase" id="RU003879"/>
    </source>
</evidence>
<keyword evidence="7" id="KW-0813">Transport</keyword>
<keyword evidence="5 8" id="KW-1133">Transmembrane helix</keyword>
<evidence type="ECO:0000256" key="4">
    <source>
        <dbReference type="ARBA" id="ARBA00022692"/>
    </source>
</evidence>
<dbReference type="GO" id="GO:0005886">
    <property type="term" value="C:plasma membrane"/>
    <property type="evidence" value="ECO:0007669"/>
    <property type="project" value="UniProtKB-SubCell"/>
</dbReference>
<evidence type="ECO:0000313" key="10">
    <source>
        <dbReference type="Proteomes" id="UP000017819"/>
    </source>
</evidence>
<protein>
    <submittedName>
        <fullName evidence="9">Biopolymer transport protein ExbD/TolR</fullName>
    </submittedName>
</protein>
<evidence type="ECO:0000313" key="9">
    <source>
        <dbReference type="EMBL" id="ESR23886.1"/>
    </source>
</evidence>
<proteinExistence type="inferred from homology"/>
<dbReference type="OrthoDB" id="5456447at2"/>
<evidence type="ECO:0000256" key="3">
    <source>
        <dbReference type="ARBA" id="ARBA00022475"/>
    </source>
</evidence>
<dbReference type="RefSeq" id="WP_023432956.1">
    <property type="nucleotide sequence ID" value="NZ_AWXZ01000037.1"/>
</dbReference>
<evidence type="ECO:0000256" key="5">
    <source>
        <dbReference type="ARBA" id="ARBA00022989"/>
    </source>
</evidence>
<organism evidence="9 10">
    <name type="scientific">Lutibaculum baratangense AMV1</name>
    <dbReference type="NCBI Taxonomy" id="631454"/>
    <lineage>
        <taxon>Bacteria</taxon>
        <taxon>Pseudomonadati</taxon>
        <taxon>Pseudomonadota</taxon>
        <taxon>Alphaproteobacteria</taxon>
        <taxon>Hyphomicrobiales</taxon>
        <taxon>Tepidamorphaceae</taxon>
        <taxon>Lutibaculum</taxon>
    </lineage>
</organism>
<evidence type="ECO:0000256" key="8">
    <source>
        <dbReference type="SAM" id="Phobius"/>
    </source>
</evidence>
<evidence type="ECO:0000256" key="1">
    <source>
        <dbReference type="ARBA" id="ARBA00004162"/>
    </source>
</evidence>
<feature type="transmembrane region" description="Helical" evidence="8">
    <location>
        <begin position="12"/>
        <end position="32"/>
    </location>
</feature>
<dbReference type="STRING" id="631454.N177_2831"/>
<reference evidence="9 10" key="1">
    <citation type="journal article" date="2014" name="Genome Announc.">
        <title>Draft Genome Sequence of Lutibaculum baratangense Strain AMV1T, Isolated from a Mud Volcano in Andamans, India.</title>
        <authorList>
            <person name="Singh A."/>
            <person name="Sreenivas A."/>
            <person name="Sathyanarayana Reddy G."/>
            <person name="Pinnaka A.K."/>
            <person name="Shivaji S."/>
        </authorList>
    </citation>
    <scope>NUCLEOTIDE SEQUENCE [LARGE SCALE GENOMIC DNA]</scope>
    <source>
        <strain evidence="9 10">AMV1</strain>
    </source>
</reference>
<dbReference type="eggNOG" id="COG0848">
    <property type="taxonomic scope" value="Bacteria"/>
</dbReference>
<dbReference type="PANTHER" id="PTHR30558:SF3">
    <property type="entry name" value="BIOPOLYMER TRANSPORT PROTEIN EXBD-RELATED"/>
    <property type="match status" value="1"/>
</dbReference>
<keyword evidence="7" id="KW-0653">Protein transport</keyword>
<dbReference type="Pfam" id="PF02472">
    <property type="entry name" value="ExbD"/>
    <property type="match status" value="1"/>
</dbReference>
<dbReference type="Proteomes" id="UP000017819">
    <property type="component" value="Unassembled WGS sequence"/>
</dbReference>
<keyword evidence="3" id="KW-1003">Cell membrane</keyword>
<gene>
    <name evidence="9" type="ORF">N177_2831</name>
</gene>
<name>V4RCN0_9HYPH</name>
<accession>V4RCN0</accession>
<dbReference type="PANTHER" id="PTHR30558">
    <property type="entry name" value="EXBD MEMBRANE COMPONENT OF PMF-DRIVEN MACROMOLECULE IMPORT SYSTEM"/>
    <property type="match status" value="1"/>
</dbReference>
<comment type="similarity">
    <text evidence="2 7">Belongs to the ExbD/TolR family.</text>
</comment>
<evidence type="ECO:0000256" key="6">
    <source>
        <dbReference type="ARBA" id="ARBA00023136"/>
    </source>
</evidence>
<dbReference type="PATRIC" id="fig|631454.5.peg.2796"/>
<dbReference type="GO" id="GO:0022857">
    <property type="term" value="F:transmembrane transporter activity"/>
    <property type="evidence" value="ECO:0007669"/>
    <property type="project" value="InterPro"/>
</dbReference>
<dbReference type="InterPro" id="IPR003400">
    <property type="entry name" value="ExbD"/>
</dbReference>
<keyword evidence="6 8" id="KW-0472">Membrane</keyword>
<sequence length="129" mass="13538">MHVNDVRPPRRTLSLTPLIDVVFLLLMFFMLASTFAKYSVVEVSLAGSGGGPVQEEARPVLLSVGSDGAFRLNGEPVAADDIRARLVELAAGQPTSVIVRPSAEARSQDIVAALERAKGAGVGNVALAR</sequence>
<keyword evidence="10" id="KW-1185">Reference proteome</keyword>
<comment type="caution">
    <text evidence="9">The sequence shown here is derived from an EMBL/GenBank/DDBJ whole genome shotgun (WGS) entry which is preliminary data.</text>
</comment>
<dbReference type="AlphaFoldDB" id="V4RCN0"/>
<dbReference type="EMBL" id="AWXZ01000037">
    <property type="protein sequence ID" value="ESR23886.1"/>
    <property type="molecule type" value="Genomic_DNA"/>
</dbReference>
<dbReference type="GO" id="GO:0015031">
    <property type="term" value="P:protein transport"/>
    <property type="evidence" value="ECO:0007669"/>
    <property type="project" value="UniProtKB-KW"/>
</dbReference>
<dbReference type="Gene3D" id="3.30.420.270">
    <property type="match status" value="1"/>
</dbReference>